<evidence type="ECO:0000256" key="4">
    <source>
        <dbReference type="ARBA" id="ARBA00015137"/>
    </source>
</evidence>
<evidence type="ECO:0000256" key="3">
    <source>
        <dbReference type="ARBA" id="ARBA00010900"/>
    </source>
</evidence>
<evidence type="ECO:0000259" key="11">
    <source>
        <dbReference type="PROSITE" id="PS50174"/>
    </source>
</evidence>
<feature type="region of interest" description="Disordered" evidence="10">
    <location>
        <begin position="1"/>
        <end position="20"/>
    </location>
</feature>
<dbReference type="PROSITE" id="PS50174">
    <property type="entry name" value="G_PATCH"/>
    <property type="match status" value="1"/>
</dbReference>
<keyword evidence="5" id="KW-0507">mRNA processing</keyword>
<dbReference type="InterPro" id="IPR000467">
    <property type="entry name" value="G_patch_dom"/>
</dbReference>
<dbReference type="SMART" id="SM00443">
    <property type="entry name" value="G_patch"/>
    <property type="match status" value="1"/>
</dbReference>
<dbReference type="InterPro" id="IPR019163">
    <property type="entry name" value="THO_Thoc5"/>
</dbReference>
<evidence type="ECO:0000256" key="10">
    <source>
        <dbReference type="SAM" id="MobiDB-lite"/>
    </source>
</evidence>
<keyword evidence="6" id="KW-0747">Spliceosome</keyword>
<dbReference type="Pfam" id="PF09766">
    <property type="entry name" value="FmiP_Thoc5"/>
    <property type="match status" value="1"/>
</dbReference>
<feature type="region of interest" description="Disordered" evidence="10">
    <location>
        <begin position="1166"/>
        <end position="1208"/>
    </location>
</feature>
<evidence type="ECO:0000256" key="7">
    <source>
        <dbReference type="ARBA" id="ARBA00023187"/>
    </source>
</evidence>
<feature type="compositionally biased region" description="Acidic residues" evidence="10">
    <location>
        <begin position="1175"/>
        <end position="1189"/>
    </location>
</feature>
<dbReference type="Proteomes" id="UP001469553">
    <property type="component" value="Unassembled WGS sequence"/>
</dbReference>
<name>A0ABV0ZVQ9_9TELE</name>
<keyword evidence="8" id="KW-0539">Nucleus</keyword>
<dbReference type="InterPro" id="IPR022783">
    <property type="entry name" value="GCFC_dom"/>
</dbReference>
<evidence type="ECO:0000313" key="12">
    <source>
        <dbReference type="EMBL" id="MEQ2309917.1"/>
    </source>
</evidence>
<proteinExistence type="inferred from homology"/>
<dbReference type="Pfam" id="PF01585">
    <property type="entry name" value="G-patch"/>
    <property type="match status" value="1"/>
</dbReference>
<dbReference type="PANTHER" id="PTHR23329:SF1">
    <property type="entry name" value="TUFTELIN-INTERACTING PROTEIN 11"/>
    <property type="match status" value="1"/>
</dbReference>
<dbReference type="EMBL" id="JAHRIP010075373">
    <property type="protein sequence ID" value="MEQ2309917.1"/>
    <property type="molecule type" value="Genomic_DNA"/>
</dbReference>
<evidence type="ECO:0000256" key="9">
    <source>
        <dbReference type="ARBA" id="ARBA00029836"/>
    </source>
</evidence>
<comment type="caution">
    <text evidence="12">The sequence shown here is derived from an EMBL/GenBank/DDBJ whole genome shotgun (WGS) entry which is preliminary data.</text>
</comment>
<feature type="region of interest" description="Disordered" evidence="10">
    <location>
        <begin position="29"/>
        <end position="150"/>
    </location>
</feature>
<dbReference type="Pfam" id="PF12457">
    <property type="entry name" value="TIP_N"/>
    <property type="match status" value="1"/>
</dbReference>
<comment type="subcellular location">
    <subcellularLocation>
        <location evidence="1">Nucleus</location>
    </subcellularLocation>
</comment>
<sequence>MSMSHLYGRREEEEEGVEIESFEVTDWDLANEFNPDRRRFRQSKEQATYGIWADRDSDEDERPSFGGKRSKDYTTPVSFVSAGLRKTAAEEKQQQQEGGSDDSDNDSSPAPPPPRATAPKKLQMGTFGGNQSQRFAGGIQSGKGIGNWEKHTRGIGQKLLQKMGYQPGKGLGKNAQGIVNPIEAKVRKGKGAVGAYGNERTQQSLQDFPVVDSDEEEEKEFKKELGQWRKDPTGTAGKKKPKYSYKTADELKAKGKMAYRSTAASAGELAQVKVIDMTGREQKVYYSYSQISNKHSVPDEAPPSLATHDQKGSGFALPELEHNLQLLIDLTEQDILQSARRLQHEKDVVVSLSHESQALQSRLDTEQDAIQRMEAVLALVERFPTEETAPGEEPSLQECAHIFETLQTDYYEEYKTMGLGDLAVAVVHPLLKEKLSSWDPLKDSLYCLEDIGQWRAILEFRDMHSSGPHSNMDPYHRLLWEVWIPVMRSCVSNWQPRIVGPMVDCVDLWAPLLPLWILDQLLEQMILPRLQREVDNWNPLTDTVPIHSWIHPWLPLLQARLEPLYPPIRSKLSNALQRWHPSDASARLILQPWKNVFTAGAWEAFMVKNIIPKLALCLEELVINPHQQQMEPFHWVMDWEGMLSPSSLVSLLDKNFFSKWLQVLCSWLSNSPNYEEITKWYLGWKSMFSDVLLAQLLIKEKFNEALDIMNRAVSSGMGGYMQPGARENIAYLTQTERRKDFQYEALQERRDAESVAHRGIGTGVPTNFKDLIQTKAEENNIVFMPVVGKRHEGKQLYTFGRIVIYIDRGVVFVQGEKTWVPTSLQSLIDMANRWRYAPQCCLQSAIIQKKKKYFWFSQASVDTQRFVRAMSTDALKKRKSKVLRGEGGTPETKRGRGEVDQDVRFYNEEGELDSRDPQQDFLQYKESCESLVTIMSEIQELKASGAKEGNVEVELRRMQGCIHFMNMKKLNRLAHMRLKRGRDQTHEAKQKVDVLHLQLQNLLYEVMHLQKEISKCLEFKSKHEEIDLVSEEEFYQDAPQEISRPNLTKNDPHQLTLARLDWELEQRKRLAEKYKESQSTKEKIQKSIEVKKEHLRSLQPGLNAIMQASLPVQDYLSMPFEKTQKQAEIARHLPPPLYVLFVQANAYGQACDKNLNVSISGDVDEARALSKPPDDSQDDESDSDAEEEQEKTKRRRPTTGGQLDDKRREMLKRHPLSLSLDLQCKDGSNLHLYFFYLMNLNILTVKTKVSTSTDLNTAISAGELLKSDTLLSCLYTSDQGRETPNPANRYQFDKVGIVSFSDYLEELGYPYMWVQNLGGLHFPGEASEGVLVGNSLSASHMESTMKLLRGRVQSRLALHKQFASLEHSIVPISSECQHLFPAKVISRLARWTTISQQEYMELPYTHHVTEAGLARETDLYFMAVVERGTARLHAAVVLSPRYPEISPLFSLSLNWKGECTGRTDDNLRAMESEVNVFKNELQGPKPGHQLLTNQIVRLCVCLDVYLETEMQDDSVEGPREFPREKMCLRTVRGPNRLKPFKYNHPQGFFSHR</sequence>
<keyword evidence="13" id="KW-1185">Reference proteome</keyword>
<reference evidence="12 13" key="1">
    <citation type="submission" date="2021-06" db="EMBL/GenBank/DDBJ databases">
        <authorList>
            <person name="Palmer J.M."/>
        </authorList>
    </citation>
    <scope>NUCLEOTIDE SEQUENCE [LARGE SCALE GENOMIC DNA]</scope>
    <source>
        <strain evidence="12 13">AS_MEX2019</strain>
        <tissue evidence="12">Muscle</tissue>
    </source>
</reference>
<feature type="domain" description="G-patch" evidence="11">
    <location>
        <begin position="152"/>
        <end position="198"/>
    </location>
</feature>
<comment type="similarity">
    <text evidence="3">Belongs to the TFP11/STIP family.</text>
</comment>
<evidence type="ECO:0000256" key="2">
    <source>
        <dbReference type="ARBA" id="ARBA00008044"/>
    </source>
</evidence>
<comment type="similarity">
    <text evidence="2">Belongs to the THOC5 family.</text>
</comment>
<gene>
    <name evidence="12" type="ORF">AMECASPLE_003475</name>
</gene>
<accession>A0ABV0ZVQ9</accession>
<evidence type="ECO:0000256" key="1">
    <source>
        <dbReference type="ARBA" id="ARBA00004123"/>
    </source>
</evidence>
<evidence type="ECO:0000256" key="6">
    <source>
        <dbReference type="ARBA" id="ARBA00022728"/>
    </source>
</evidence>
<dbReference type="InterPro" id="IPR022159">
    <property type="entry name" value="STIP/TFIP11_N"/>
</dbReference>
<protein>
    <recommendedName>
        <fullName evidence="4">Tuftelin-interacting protein 11</fullName>
    </recommendedName>
    <alternativeName>
        <fullName evidence="9">Septin and tuftelin-interacting protein 1</fullName>
    </alternativeName>
</protein>
<organism evidence="12 13">
    <name type="scientific">Ameca splendens</name>
    <dbReference type="NCBI Taxonomy" id="208324"/>
    <lineage>
        <taxon>Eukaryota</taxon>
        <taxon>Metazoa</taxon>
        <taxon>Chordata</taxon>
        <taxon>Craniata</taxon>
        <taxon>Vertebrata</taxon>
        <taxon>Euteleostomi</taxon>
        <taxon>Actinopterygii</taxon>
        <taxon>Neopterygii</taxon>
        <taxon>Teleostei</taxon>
        <taxon>Neoteleostei</taxon>
        <taxon>Acanthomorphata</taxon>
        <taxon>Ovalentaria</taxon>
        <taxon>Atherinomorphae</taxon>
        <taxon>Cyprinodontiformes</taxon>
        <taxon>Goodeidae</taxon>
        <taxon>Ameca</taxon>
    </lineage>
</organism>
<keyword evidence="7" id="KW-0508">mRNA splicing</keyword>
<evidence type="ECO:0000256" key="8">
    <source>
        <dbReference type="ARBA" id="ARBA00023242"/>
    </source>
</evidence>
<dbReference type="PANTHER" id="PTHR23329">
    <property type="entry name" value="TUFTELIN-INTERACTING PROTEIN 11-RELATED"/>
    <property type="match status" value="1"/>
</dbReference>
<dbReference type="InterPro" id="IPR045211">
    <property type="entry name" value="TFP11/STIP/Ntr1"/>
</dbReference>
<evidence type="ECO:0000256" key="5">
    <source>
        <dbReference type="ARBA" id="ARBA00022664"/>
    </source>
</evidence>
<dbReference type="Pfam" id="PF07842">
    <property type="entry name" value="GCFC"/>
    <property type="match status" value="1"/>
</dbReference>
<evidence type="ECO:0000313" key="13">
    <source>
        <dbReference type="Proteomes" id="UP001469553"/>
    </source>
</evidence>